<evidence type="ECO:0000256" key="1">
    <source>
        <dbReference type="ARBA" id="ARBA00022428"/>
    </source>
</evidence>
<dbReference type="GO" id="GO:0009234">
    <property type="term" value="P:menaquinone biosynthetic process"/>
    <property type="evidence" value="ECO:0007669"/>
    <property type="project" value="UniProtKB-UniRule"/>
</dbReference>
<dbReference type="PANTHER" id="PTHR42916:SF1">
    <property type="entry name" value="PROTEIN PHYLLO, CHLOROPLASTIC"/>
    <property type="match status" value="1"/>
</dbReference>
<dbReference type="GO" id="GO:0070205">
    <property type="term" value="F:2-succinyl-6-hydroxy-2,4-cyclohexadiene-1-carboxylate synthase activity"/>
    <property type="evidence" value="ECO:0007669"/>
    <property type="project" value="UniProtKB-UniRule"/>
</dbReference>
<sequence length="263" mass="29777">MTAINRFGNPDLPAMVFLHGFMGAKDDWQALMPILSQHYHCICLDLPGHGSNHLPLPTPGFMASAQDIVDKVTQLGYQQFHLVGYSLGGRIALHIAKFYPKSLLSLTLESAHPGLKTATEKQQRQLSDKQWADKLIHMPLPQFLSQWYQQAVFADLTAQQRQQLIEKRQWNNPQQLQQCYLATSLSLQQDCRDVLSQLPCPSFFIAGEHDHKFQALAKDWQQHLASTSTQLQLSIINGVGHNIHAMQPQVFSDRLLSLLNPEH</sequence>
<accession>A0A6G9QPY5</accession>
<dbReference type="Gene3D" id="3.40.50.1820">
    <property type="entry name" value="alpha/beta hydrolase"/>
    <property type="match status" value="1"/>
</dbReference>
<dbReference type="HAMAP" id="MF_01660">
    <property type="entry name" value="MenH"/>
    <property type="match status" value="1"/>
</dbReference>
<dbReference type="EMBL" id="CP050313">
    <property type="protein sequence ID" value="QIR15881.1"/>
    <property type="molecule type" value="Genomic_DNA"/>
</dbReference>
<dbReference type="SUPFAM" id="SSF53474">
    <property type="entry name" value="alpha/beta-Hydrolases"/>
    <property type="match status" value="1"/>
</dbReference>
<evidence type="ECO:0000259" key="4">
    <source>
        <dbReference type="Pfam" id="PF00561"/>
    </source>
</evidence>
<evidence type="ECO:0000256" key="3">
    <source>
        <dbReference type="HAMAP-Rule" id="MF_01660"/>
    </source>
</evidence>
<dbReference type="UniPathway" id="UPA01057">
    <property type="reaction ID" value="UER00900"/>
</dbReference>
<dbReference type="InterPro" id="IPR022485">
    <property type="entry name" value="SHCHC_synthase_MenH"/>
</dbReference>
<organism evidence="5 6">
    <name type="scientific">Shewanella aestuarii</name>
    <dbReference type="NCBI Taxonomy" id="1028752"/>
    <lineage>
        <taxon>Bacteria</taxon>
        <taxon>Pseudomonadati</taxon>
        <taxon>Pseudomonadota</taxon>
        <taxon>Gammaproteobacteria</taxon>
        <taxon>Alteromonadales</taxon>
        <taxon>Shewanellaceae</taxon>
        <taxon>Shewanella</taxon>
    </lineage>
</organism>
<comment type="pathway">
    <text evidence="3">Quinol/quinone metabolism; 1,4-dihydroxy-2-naphthoate biosynthesis; 1,4-dihydroxy-2-naphthoate from chorismate: step 3/7.</text>
</comment>
<dbReference type="PRINTS" id="PR00412">
    <property type="entry name" value="EPOXHYDRLASE"/>
</dbReference>
<dbReference type="KEGG" id="saes:HBH39_16495"/>
<dbReference type="InterPro" id="IPR000639">
    <property type="entry name" value="Epox_hydrolase-like"/>
</dbReference>
<protein>
    <recommendedName>
        <fullName evidence="3">Putative 2-succinyl-6-hydroxy-2,4-cyclohexadiene-1-carboxylate synthase</fullName>
        <shortName evidence="3">SHCHC synthase</shortName>
        <ecNumber evidence="3">4.2.99.20</ecNumber>
    </recommendedName>
</protein>
<dbReference type="EC" id="4.2.99.20" evidence="3"/>
<dbReference type="UniPathway" id="UPA00079"/>
<dbReference type="Proteomes" id="UP000502608">
    <property type="component" value="Chromosome"/>
</dbReference>
<comment type="subunit">
    <text evidence="3">Monomer.</text>
</comment>
<gene>
    <name evidence="3 5" type="primary">menH</name>
    <name evidence="5" type="ORF">HBH39_16495</name>
</gene>
<evidence type="ECO:0000313" key="5">
    <source>
        <dbReference type="EMBL" id="QIR15881.1"/>
    </source>
</evidence>
<evidence type="ECO:0000313" key="6">
    <source>
        <dbReference type="Proteomes" id="UP000502608"/>
    </source>
</evidence>
<keyword evidence="6" id="KW-1185">Reference proteome</keyword>
<comment type="function">
    <text evidence="3">Catalyzes a proton abstraction reaction that results in 2,5-elimination of pyruvate from 2-succinyl-5-enolpyruvyl-6-hydroxy-3-cyclohexene-1-carboxylate (SEPHCHC) and the formation of 2-succinyl-6-hydroxy-2,4-cyclohexadiene-1-carboxylate (SHCHC).</text>
</comment>
<name>A0A6G9QPY5_9GAMM</name>
<dbReference type="Pfam" id="PF00561">
    <property type="entry name" value="Abhydrolase_1"/>
    <property type="match status" value="1"/>
</dbReference>
<keyword evidence="1 3" id="KW-0474">Menaquinone biosynthesis</keyword>
<keyword evidence="2 3" id="KW-0456">Lyase</keyword>
<evidence type="ECO:0000256" key="2">
    <source>
        <dbReference type="ARBA" id="ARBA00023239"/>
    </source>
</evidence>
<dbReference type="AlphaFoldDB" id="A0A6G9QPY5"/>
<dbReference type="NCBIfam" id="TIGR03695">
    <property type="entry name" value="menH_SHCHC"/>
    <property type="match status" value="1"/>
</dbReference>
<dbReference type="PANTHER" id="PTHR42916">
    <property type="entry name" value="2-SUCCINYL-5-ENOLPYRUVYL-6-HYDROXY-3-CYCLOHEXENE-1-CARBOXYLATE SYNTHASE"/>
    <property type="match status" value="1"/>
</dbReference>
<comment type="similarity">
    <text evidence="3">Belongs to the AB hydrolase superfamily. MenH family.</text>
</comment>
<dbReference type="RefSeq" id="WP_167679737.1">
    <property type="nucleotide sequence ID" value="NZ_CP050313.1"/>
</dbReference>
<comment type="pathway">
    <text evidence="3">Quinol/quinone metabolism; menaquinone biosynthesis.</text>
</comment>
<feature type="domain" description="AB hydrolase-1" evidence="4">
    <location>
        <begin position="13"/>
        <end position="244"/>
    </location>
</feature>
<dbReference type="InterPro" id="IPR000073">
    <property type="entry name" value="AB_hydrolase_1"/>
</dbReference>
<comment type="catalytic activity">
    <reaction evidence="3">
        <text>5-enolpyruvoyl-6-hydroxy-2-succinyl-cyclohex-3-ene-1-carboxylate = (1R,6R)-6-hydroxy-2-succinyl-cyclohexa-2,4-diene-1-carboxylate + pyruvate</text>
        <dbReference type="Rhea" id="RHEA:25597"/>
        <dbReference type="ChEBI" id="CHEBI:15361"/>
        <dbReference type="ChEBI" id="CHEBI:58689"/>
        <dbReference type="ChEBI" id="CHEBI:58818"/>
        <dbReference type="EC" id="4.2.99.20"/>
    </reaction>
</comment>
<reference evidence="5 6" key="1">
    <citation type="submission" date="2020-03" db="EMBL/GenBank/DDBJ databases">
        <title>Complete genome sequence of Shewanella sp.</title>
        <authorList>
            <person name="Kim Y.-S."/>
            <person name="Kim S.-J."/>
            <person name="Jung H.-K."/>
            <person name="Kim K.-H."/>
        </authorList>
    </citation>
    <scope>NUCLEOTIDE SEQUENCE [LARGE SCALE GENOMIC DNA]</scope>
    <source>
        <strain evidence="5 6">PN3F2</strain>
    </source>
</reference>
<proteinExistence type="inferred from homology"/>
<dbReference type="InterPro" id="IPR029058">
    <property type="entry name" value="AB_hydrolase_fold"/>
</dbReference>